<comment type="caution">
    <text evidence="2">The sequence shown here is derived from an EMBL/GenBank/DDBJ whole genome shotgun (WGS) entry which is preliminary data.</text>
</comment>
<reference evidence="2" key="1">
    <citation type="submission" date="2017-09" db="EMBL/GenBank/DDBJ databases">
        <title>Polyketide synthases of a Diaporthe helianthi virulent isolate.</title>
        <authorList>
            <person name="Baroncelli R."/>
        </authorList>
    </citation>
    <scope>NUCLEOTIDE SEQUENCE [LARGE SCALE GENOMIC DNA]</scope>
    <source>
        <strain evidence="2">7/96</strain>
    </source>
</reference>
<organism evidence="2 3">
    <name type="scientific">Diaporthe helianthi</name>
    <dbReference type="NCBI Taxonomy" id="158607"/>
    <lineage>
        <taxon>Eukaryota</taxon>
        <taxon>Fungi</taxon>
        <taxon>Dikarya</taxon>
        <taxon>Ascomycota</taxon>
        <taxon>Pezizomycotina</taxon>
        <taxon>Sordariomycetes</taxon>
        <taxon>Sordariomycetidae</taxon>
        <taxon>Diaporthales</taxon>
        <taxon>Diaporthaceae</taxon>
        <taxon>Diaporthe</taxon>
    </lineage>
</organism>
<feature type="region of interest" description="Disordered" evidence="1">
    <location>
        <begin position="38"/>
        <end position="157"/>
    </location>
</feature>
<protein>
    <submittedName>
        <fullName evidence="2">Uncharacterized protein</fullName>
    </submittedName>
</protein>
<evidence type="ECO:0000256" key="1">
    <source>
        <dbReference type="SAM" id="MobiDB-lite"/>
    </source>
</evidence>
<evidence type="ECO:0000313" key="2">
    <source>
        <dbReference type="EMBL" id="POS74814.1"/>
    </source>
</evidence>
<evidence type="ECO:0000313" key="3">
    <source>
        <dbReference type="Proteomes" id="UP000094444"/>
    </source>
</evidence>
<dbReference type="Proteomes" id="UP000094444">
    <property type="component" value="Unassembled WGS sequence"/>
</dbReference>
<gene>
    <name evidence="2" type="ORF">DHEL01_v206796</name>
</gene>
<keyword evidence="3" id="KW-1185">Reference proteome</keyword>
<feature type="compositionally biased region" description="Low complexity" evidence="1">
    <location>
        <begin position="56"/>
        <end position="66"/>
    </location>
</feature>
<proteinExistence type="predicted"/>
<dbReference type="InParanoid" id="A0A2P5HX33"/>
<feature type="compositionally biased region" description="Low complexity" evidence="1">
    <location>
        <begin position="73"/>
        <end position="82"/>
    </location>
</feature>
<dbReference type="AlphaFoldDB" id="A0A2P5HX33"/>
<feature type="compositionally biased region" description="Acidic residues" evidence="1">
    <location>
        <begin position="133"/>
        <end position="157"/>
    </location>
</feature>
<feature type="compositionally biased region" description="Polar residues" evidence="1">
    <location>
        <begin position="88"/>
        <end position="97"/>
    </location>
</feature>
<sequence>MECSLCKRRGSLWQTRNGFGTINGSSGLRNVVVSPAKNTAATAQPSRIDNGNRYASSGPRISSASSLRHESAATESAAKEATFPQAISRGSNSQEASKNNRCDADGQGQEFADGGHTRNDGCDAGAVKIDNSSEGEEDSDEGLEEDDDDDDWEEHVD</sequence>
<accession>A0A2P5HX33</accession>
<name>A0A2P5HX33_DIAHE</name>
<dbReference type="EMBL" id="MAVT02000573">
    <property type="protein sequence ID" value="POS74814.1"/>
    <property type="molecule type" value="Genomic_DNA"/>
</dbReference>
<feature type="compositionally biased region" description="Polar residues" evidence="1">
    <location>
        <begin position="38"/>
        <end position="55"/>
    </location>
</feature>